<dbReference type="InterPro" id="IPR020846">
    <property type="entry name" value="MFS_dom"/>
</dbReference>
<feature type="transmembrane region" description="Helical" evidence="7">
    <location>
        <begin position="65"/>
        <end position="86"/>
    </location>
</feature>
<keyword evidence="2" id="KW-0813">Transport</keyword>
<feature type="transmembrane region" description="Helical" evidence="7">
    <location>
        <begin position="152"/>
        <end position="174"/>
    </location>
</feature>
<keyword evidence="3" id="KW-1003">Cell membrane</keyword>
<feature type="transmembrane region" description="Helical" evidence="7">
    <location>
        <begin position="287"/>
        <end position="307"/>
    </location>
</feature>
<feature type="transmembrane region" description="Helical" evidence="7">
    <location>
        <begin position="379"/>
        <end position="400"/>
    </location>
</feature>
<dbReference type="PROSITE" id="PS50850">
    <property type="entry name" value="MFS"/>
    <property type="match status" value="1"/>
</dbReference>
<dbReference type="AlphaFoldDB" id="Q01SW3"/>
<dbReference type="OrthoDB" id="102502at2"/>
<evidence type="ECO:0000256" key="1">
    <source>
        <dbReference type="ARBA" id="ARBA00004651"/>
    </source>
</evidence>
<dbReference type="NCBIfam" id="TIGR00711">
    <property type="entry name" value="efflux_EmrB"/>
    <property type="match status" value="1"/>
</dbReference>
<dbReference type="GO" id="GO:0022857">
    <property type="term" value="F:transmembrane transporter activity"/>
    <property type="evidence" value="ECO:0007669"/>
    <property type="project" value="InterPro"/>
</dbReference>
<dbReference type="SUPFAM" id="SSF103473">
    <property type="entry name" value="MFS general substrate transporter"/>
    <property type="match status" value="1"/>
</dbReference>
<dbReference type="Gene3D" id="1.20.1250.20">
    <property type="entry name" value="MFS general substrate transporter like domains"/>
    <property type="match status" value="1"/>
</dbReference>
<dbReference type="Pfam" id="PF07690">
    <property type="entry name" value="MFS_1"/>
    <property type="match status" value="1"/>
</dbReference>
<dbReference type="KEGG" id="sus:Acid_6331"/>
<comment type="subcellular location">
    <subcellularLocation>
        <location evidence="1">Cell membrane</location>
        <topology evidence="1">Multi-pass membrane protein</topology>
    </subcellularLocation>
</comment>
<evidence type="ECO:0000256" key="4">
    <source>
        <dbReference type="ARBA" id="ARBA00022692"/>
    </source>
</evidence>
<reference evidence="9" key="1">
    <citation type="submission" date="2006-10" db="EMBL/GenBank/DDBJ databases">
        <title>Complete sequence of Solibacter usitatus Ellin6076.</title>
        <authorList>
            <consortium name="US DOE Joint Genome Institute"/>
            <person name="Copeland A."/>
            <person name="Lucas S."/>
            <person name="Lapidus A."/>
            <person name="Barry K."/>
            <person name="Detter J.C."/>
            <person name="Glavina del Rio T."/>
            <person name="Hammon N."/>
            <person name="Israni S."/>
            <person name="Dalin E."/>
            <person name="Tice H."/>
            <person name="Pitluck S."/>
            <person name="Thompson L.S."/>
            <person name="Brettin T."/>
            <person name="Bruce D."/>
            <person name="Han C."/>
            <person name="Tapia R."/>
            <person name="Gilna P."/>
            <person name="Schmutz J."/>
            <person name="Larimer F."/>
            <person name="Land M."/>
            <person name="Hauser L."/>
            <person name="Kyrpides N."/>
            <person name="Mikhailova N."/>
            <person name="Janssen P.H."/>
            <person name="Kuske C.R."/>
            <person name="Richardson P."/>
        </authorList>
    </citation>
    <scope>NUCLEOTIDE SEQUENCE</scope>
    <source>
        <strain evidence="9">Ellin6076</strain>
    </source>
</reference>
<evidence type="ECO:0000259" key="8">
    <source>
        <dbReference type="PROSITE" id="PS50850"/>
    </source>
</evidence>
<evidence type="ECO:0000313" key="9">
    <source>
        <dbReference type="EMBL" id="ABJ87257.1"/>
    </source>
</evidence>
<evidence type="ECO:0000256" key="2">
    <source>
        <dbReference type="ARBA" id="ARBA00022448"/>
    </source>
</evidence>
<dbReference type="InterPro" id="IPR004638">
    <property type="entry name" value="EmrB-like"/>
</dbReference>
<sequence length="536" mass="58122">MAEVTETLPPPARAPQRWEPKANPWLIAVVVALAAFMEVLDTSIANVALPHIAGNLGASNDQSTWVLTSYLVSNAIVLPISGWLASLFGRRRFFLLCIVLFTVSSVLCGSAPSLGLLIVFRAIQGVGGGGLQPIAQAILADTFPPQKRGLAFALYGITAVMAPTIGPTLGGWITDNYSWRWIFYINLPIGMMTLFLVHRLVEDPPYLRRLSGAGIRVDYIGIGLLALGIGALQVVLDKGQEDDWFGSRFILTLSIVSAACLISLVIWEWFHRDPVIDVHLFKNFNFAAANLMMFMLGVVYFSSLVMMPQFLQTLLGYTAELAGLVLSASGILLLVCMPIVGQLTTKFPAKYIIAFGWLSIAAALFYSTKRIDLEISFRVAMWLRVAQAAGLPFLFVPITLASYTGLPAAKSNDASGLINFMRNIGASVGTSLVTTMLARRAQFHQSVMSYHTTNYDTVFQNQVAAATQQLIHAGASAADARLQAYGMVYQSMQAQAQTLAYIDTYKMLAIGASIMFVLAFVVRKNDPRAGGEVAAG</sequence>
<gene>
    <name evidence="9" type="ordered locus">Acid_6331</name>
</gene>
<feature type="transmembrane region" description="Helical" evidence="7">
    <location>
        <begin position="213"/>
        <end position="236"/>
    </location>
</feature>
<feature type="transmembrane region" description="Helical" evidence="7">
    <location>
        <begin position="93"/>
        <end position="123"/>
    </location>
</feature>
<dbReference type="Gene3D" id="1.20.1720.10">
    <property type="entry name" value="Multidrug resistance protein D"/>
    <property type="match status" value="1"/>
</dbReference>
<accession>Q01SW3</accession>
<dbReference type="CDD" id="cd17503">
    <property type="entry name" value="MFS_LmrB_MDR_like"/>
    <property type="match status" value="1"/>
</dbReference>
<dbReference type="InterPro" id="IPR011701">
    <property type="entry name" value="MFS"/>
</dbReference>
<protein>
    <submittedName>
        <fullName evidence="9">Drug resistance transporter, EmrB/QacA subfamily</fullName>
    </submittedName>
</protein>
<evidence type="ECO:0000256" key="3">
    <source>
        <dbReference type="ARBA" id="ARBA00022475"/>
    </source>
</evidence>
<dbReference type="InParanoid" id="Q01SW3"/>
<dbReference type="InterPro" id="IPR036259">
    <property type="entry name" value="MFS_trans_sf"/>
</dbReference>
<dbReference type="FunCoup" id="Q01SW3">
    <property type="interactions" value="365"/>
</dbReference>
<keyword evidence="5 7" id="KW-1133">Transmembrane helix</keyword>
<dbReference type="EMBL" id="CP000473">
    <property type="protein sequence ID" value="ABJ87257.1"/>
    <property type="molecule type" value="Genomic_DNA"/>
</dbReference>
<feature type="transmembrane region" description="Helical" evidence="7">
    <location>
        <begin position="319"/>
        <end position="341"/>
    </location>
</feature>
<dbReference type="STRING" id="234267.Acid_6331"/>
<dbReference type="PANTHER" id="PTHR23501">
    <property type="entry name" value="MAJOR FACILITATOR SUPERFAMILY"/>
    <property type="match status" value="1"/>
</dbReference>
<dbReference type="PANTHER" id="PTHR23501:SF174">
    <property type="entry name" value="MULTIDRUG EXPORT PROTEIN EMRB-RELATED"/>
    <property type="match status" value="1"/>
</dbReference>
<feature type="transmembrane region" description="Helical" evidence="7">
    <location>
        <begin position="181"/>
        <end position="201"/>
    </location>
</feature>
<dbReference type="eggNOG" id="COG2814">
    <property type="taxonomic scope" value="Bacteria"/>
</dbReference>
<keyword evidence="6 7" id="KW-0472">Membrane</keyword>
<feature type="domain" description="Major facilitator superfamily (MFS) profile" evidence="8">
    <location>
        <begin position="27"/>
        <end position="527"/>
    </location>
</feature>
<feature type="transmembrane region" description="Helical" evidence="7">
    <location>
        <begin position="347"/>
        <end position="367"/>
    </location>
</feature>
<dbReference type="PRINTS" id="PR01036">
    <property type="entry name" value="TCRTETB"/>
</dbReference>
<feature type="transmembrane region" description="Helical" evidence="7">
    <location>
        <begin position="25"/>
        <end position="45"/>
    </location>
</feature>
<organism evidence="9">
    <name type="scientific">Solibacter usitatus (strain Ellin6076)</name>
    <dbReference type="NCBI Taxonomy" id="234267"/>
    <lineage>
        <taxon>Bacteria</taxon>
        <taxon>Pseudomonadati</taxon>
        <taxon>Acidobacteriota</taxon>
        <taxon>Terriglobia</taxon>
        <taxon>Bryobacterales</taxon>
        <taxon>Solibacteraceae</taxon>
        <taxon>Candidatus Solibacter</taxon>
    </lineage>
</organism>
<feature type="transmembrane region" description="Helical" evidence="7">
    <location>
        <begin position="505"/>
        <end position="522"/>
    </location>
</feature>
<keyword evidence="4 7" id="KW-0812">Transmembrane</keyword>
<name>Q01SW3_SOLUE</name>
<evidence type="ECO:0000256" key="6">
    <source>
        <dbReference type="ARBA" id="ARBA00023136"/>
    </source>
</evidence>
<dbReference type="GO" id="GO:0005886">
    <property type="term" value="C:plasma membrane"/>
    <property type="evidence" value="ECO:0007669"/>
    <property type="project" value="UniProtKB-SubCell"/>
</dbReference>
<evidence type="ECO:0000256" key="7">
    <source>
        <dbReference type="SAM" id="Phobius"/>
    </source>
</evidence>
<dbReference type="HOGENOM" id="CLU_000960_28_0_0"/>
<evidence type="ECO:0000256" key="5">
    <source>
        <dbReference type="ARBA" id="ARBA00022989"/>
    </source>
</evidence>
<feature type="transmembrane region" description="Helical" evidence="7">
    <location>
        <begin position="248"/>
        <end position="267"/>
    </location>
</feature>
<proteinExistence type="predicted"/>